<protein>
    <submittedName>
        <fullName evidence="4">Uncharacterized protein</fullName>
    </submittedName>
</protein>
<keyword evidence="2" id="KW-0472">Membrane</keyword>
<proteinExistence type="predicted"/>
<reference evidence="4 5" key="1">
    <citation type="submission" date="2020-08" db="EMBL/GenBank/DDBJ databases">
        <title>Genomic Encyclopedia of Type Strains, Phase IV (KMG-IV): sequencing the most valuable type-strain genomes for metagenomic binning, comparative biology and taxonomic classification.</title>
        <authorList>
            <person name="Goeker M."/>
        </authorList>
    </citation>
    <scope>NUCLEOTIDE SEQUENCE [LARGE SCALE GENOMIC DNA]</scope>
    <source>
        <strain evidence="4 5">DSM 23958</strain>
    </source>
</reference>
<keyword evidence="5" id="KW-1185">Reference proteome</keyword>
<accession>A0A840RVX7</accession>
<dbReference type="EMBL" id="JACHHO010000001">
    <property type="protein sequence ID" value="MBB5202817.1"/>
    <property type="molecule type" value="Genomic_DNA"/>
</dbReference>
<evidence type="ECO:0000256" key="3">
    <source>
        <dbReference type="SAM" id="SignalP"/>
    </source>
</evidence>
<evidence type="ECO:0000256" key="1">
    <source>
        <dbReference type="SAM" id="MobiDB-lite"/>
    </source>
</evidence>
<feature type="transmembrane region" description="Helical" evidence="2">
    <location>
        <begin position="433"/>
        <end position="452"/>
    </location>
</feature>
<feature type="region of interest" description="Disordered" evidence="1">
    <location>
        <begin position="340"/>
        <end position="377"/>
    </location>
</feature>
<evidence type="ECO:0000313" key="4">
    <source>
        <dbReference type="EMBL" id="MBB5202817.1"/>
    </source>
</evidence>
<dbReference type="OrthoDB" id="8574245at2"/>
<comment type="caution">
    <text evidence="4">The sequence shown here is derived from an EMBL/GenBank/DDBJ whole genome shotgun (WGS) entry which is preliminary data.</text>
</comment>
<name>A0A840RVX7_9BURK</name>
<keyword evidence="2" id="KW-0812">Transmembrane</keyword>
<keyword evidence="3" id="KW-0732">Signal</keyword>
<keyword evidence="2" id="KW-1133">Transmembrane helix</keyword>
<gene>
    <name evidence="4" type="ORF">HNQ51_000110</name>
</gene>
<organism evidence="4 5">
    <name type="scientific">Inhella inkyongensis</name>
    <dbReference type="NCBI Taxonomy" id="392593"/>
    <lineage>
        <taxon>Bacteria</taxon>
        <taxon>Pseudomonadati</taxon>
        <taxon>Pseudomonadota</taxon>
        <taxon>Betaproteobacteria</taxon>
        <taxon>Burkholderiales</taxon>
        <taxon>Sphaerotilaceae</taxon>
        <taxon>Inhella</taxon>
    </lineage>
</organism>
<evidence type="ECO:0000256" key="2">
    <source>
        <dbReference type="SAM" id="Phobius"/>
    </source>
</evidence>
<dbReference type="RefSeq" id="WP_138858086.1">
    <property type="nucleotide sequence ID" value="NZ_CP040709.1"/>
</dbReference>
<dbReference type="AlphaFoldDB" id="A0A840RVX7"/>
<feature type="signal peptide" evidence="3">
    <location>
        <begin position="1"/>
        <end position="24"/>
    </location>
</feature>
<feature type="chain" id="PRO_5032610232" evidence="3">
    <location>
        <begin position="25"/>
        <end position="454"/>
    </location>
</feature>
<evidence type="ECO:0000313" key="5">
    <source>
        <dbReference type="Proteomes" id="UP000554837"/>
    </source>
</evidence>
<dbReference type="Proteomes" id="UP000554837">
    <property type="component" value="Unassembled WGS sequence"/>
</dbReference>
<sequence>MRMLRHCWVAWLTICLVFSNVVQAAAVPAYSGGMNNALGSLMKFKVSKWGFAANDPRVLATTGAVGAGLTQVAVAAGTGAVAAVGWPAVLAGAGIAAVVGGVAALVPSLIDWLWGDGADKGKAKVSGTGMGSGDASNLPLMPATFPAVLDAYGAGQDIYFKQSDGKVRHVKTISVKCATSAFCSVPAPYSGNLDYTFTTAYNGPFPGANGYWSKAYSRTIGSVNSAPYEYWIVFDFSPPTGVPITVPAYTPAMKPIADVVADIPPAILAQPISEKMLADAANAAWKQAAANNPNVLPWSATDPITPADVSAWRAANPDNVPMPTVGDFISPVAPPGATAVPIPLPGSSANPAPATPGQGTQIDLGPDPNTPPPQLEQTPTAAQILAPILGLMPDLKAFTVPGHTAECPRPSFSVWNKSYTVESHCGLLEANRAILEAAMVLVWTLASIVIVLRA</sequence>